<keyword evidence="8" id="KW-1185">Reference proteome</keyword>
<dbReference type="EMBL" id="CP031037">
    <property type="protein sequence ID" value="QDZ20370.1"/>
    <property type="molecule type" value="Genomic_DNA"/>
</dbReference>
<evidence type="ECO:0000256" key="1">
    <source>
        <dbReference type="ARBA" id="ARBA00022679"/>
    </source>
</evidence>
<keyword evidence="1 4" id="KW-0808">Transferase</keyword>
<dbReference type="InterPro" id="IPR005303">
    <property type="entry name" value="MOCOS_middle"/>
</dbReference>
<name>A0A5B8MM45_9CHLO</name>
<dbReference type="InterPro" id="IPR028886">
    <property type="entry name" value="MoCo_sulfurase"/>
</dbReference>
<feature type="domain" description="MOSC" evidence="6">
    <location>
        <begin position="665"/>
        <end position="813"/>
    </location>
</feature>
<organism evidence="7 8">
    <name type="scientific">Chloropicon primus</name>
    <dbReference type="NCBI Taxonomy" id="1764295"/>
    <lineage>
        <taxon>Eukaryota</taxon>
        <taxon>Viridiplantae</taxon>
        <taxon>Chlorophyta</taxon>
        <taxon>Chloropicophyceae</taxon>
        <taxon>Chloropicales</taxon>
        <taxon>Chloropicaceae</taxon>
        <taxon>Chloropicon</taxon>
    </lineage>
</organism>
<proteinExistence type="inferred from homology"/>
<dbReference type="Gene3D" id="3.90.1150.10">
    <property type="entry name" value="Aspartate Aminotransferase, domain 1"/>
    <property type="match status" value="1"/>
</dbReference>
<keyword evidence="2 4" id="KW-0663">Pyridoxal phosphate</keyword>
<protein>
    <recommendedName>
        <fullName evidence="4">Molybdenum cofactor sulfurase</fullName>
        <shortName evidence="4">MCS</shortName>
        <shortName evidence="4">MOS</shortName>
        <shortName evidence="4">MoCo sulfurase</shortName>
        <ecNumber evidence="4">2.8.1.9</ecNumber>
    </recommendedName>
    <alternativeName>
        <fullName evidence="4">Molybdenum cofactor sulfurtransferase</fullName>
    </alternativeName>
</protein>
<dbReference type="Pfam" id="PF03473">
    <property type="entry name" value="MOSC"/>
    <property type="match status" value="1"/>
</dbReference>
<dbReference type="STRING" id="1764295.A0A5B8MM45"/>
<feature type="compositionally biased region" description="Low complexity" evidence="5">
    <location>
        <begin position="225"/>
        <end position="236"/>
    </location>
</feature>
<dbReference type="InterPro" id="IPR015422">
    <property type="entry name" value="PyrdxlP-dep_Trfase_small"/>
</dbReference>
<gene>
    <name evidence="7" type="ORF">A3770_04p28880</name>
</gene>
<evidence type="ECO:0000256" key="2">
    <source>
        <dbReference type="ARBA" id="ARBA00022898"/>
    </source>
</evidence>
<evidence type="ECO:0000256" key="3">
    <source>
        <dbReference type="ARBA" id="ARBA00023150"/>
    </source>
</evidence>
<dbReference type="GO" id="GO:0030151">
    <property type="term" value="F:molybdenum ion binding"/>
    <property type="evidence" value="ECO:0007669"/>
    <property type="project" value="UniProtKB-UniRule"/>
</dbReference>
<dbReference type="PROSITE" id="PS51340">
    <property type="entry name" value="MOSC"/>
    <property type="match status" value="1"/>
</dbReference>
<comment type="catalytic activity">
    <reaction evidence="4">
        <text>Mo-molybdopterin + L-cysteine + AH2 = thio-Mo-molybdopterin + L-alanine + A + H2O</text>
        <dbReference type="Rhea" id="RHEA:42636"/>
        <dbReference type="ChEBI" id="CHEBI:13193"/>
        <dbReference type="ChEBI" id="CHEBI:15377"/>
        <dbReference type="ChEBI" id="CHEBI:17499"/>
        <dbReference type="ChEBI" id="CHEBI:35235"/>
        <dbReference type="ChEBI" id="CHEBI:57972"/>
        <dbReference type="ChEBI" id="CHEBI:71302"/>
        <dbReference type="ChEBI" id="CHEBI:82685"/>
        <dbReference type="EC" id="2.8.1.9"/>
    </reaction>
</comment>
<comment type="similarity">
    <text evidence="4">Belongs to the class-V pyridoxal-phosphate-dependent aminotransferase family. MOCOS subfamily.</text>
</comment>
<evidence type="ECO:0000313" key="7">
    <source>
        <dbReference type="EMBL" id="QDZ20370.1"/>
    </source>
</evidence>
<evidence type="ECO:0000256" key="4">
    <source>
        <dbReference type="HAMAP-Rule" id="MF_03050"/>
    </source>
</evidence>
<dbReference type="InterPro" id="IPR005302">
    <property type="entry name" value="MoCF_Sase_C"/>
</dbReference>
<dbReference type="EC" id="2.8.1.9" evidence="4"/>
<feature type="modified residue" description="N6-(pyridoxal phosphate)lysine" evidence="4">
    <location>
        <position position="322"/>
    </location>
</feature>
<comment type="function">
    <text evidence="4">Sulfurates the molybdenum cofactor. Sulfation of molybdenum is essential for xanthine dehydrogenase (XDH) and aldehyde oxidase (ADO) enzymes in which molybdenum cofactor is liganded by 1 oxygen and 1 sulfur atom in active form.</text>
</comment>
<evidence type="ECO:0000313" key="8">
    <source>
        <dbReference type="Proteomes" id="UP000316726"/>
    </source>
</evidence>
<dbReference type="PANTHER" id="PTHR14237">
    <property type="entry name" value="MOLYBDOPTERIN COFACTOR SULFURASE MOSC"/>
    <property type="match status" value="1"/>
</dbReference>
<dbReference type="SUPFAM" id="SSF53383">
    <property type="entry name" value="PLP-dependent transferases"/>
    <property type="match status" value="1"/>
</dbReference>
<comment type="cofactor">
    <cofactor evidence="4">
        <name>pyridoxal 5'-phosphate</name>
        <dbReference type="ChEBI" id="CHEBI:597326"/>
    </cofactor>
</comment>
<evidence type="ECO:0000256" key="5">
    <source>
        <dbReference type="SAM" id="MobiDB-lite"/>
    </source>
</evidence>
<dbReference type="InterPro" id="IPR000192">
    <property type="entry name" value="Aminotrans_V_dom"/>
</dbReference>
<dbReference type="Pfam" id="PF00266">
    <property type="entry name" value="Aminotran_5"/>
    <property type="match status" value="2"/>
</dbReference>
<dbReference type="GO" id="GO:0006777">
    <property type="term" value="P:Mo-molybdopterin cofactor biosynthetic process"/>
    <property type="evidence" value="ECO:0007669"/>
    <property type="project" value="UniProtKB-UniRule"/>
</dbReference>
<feature type="active site" evidence="4">
    <location>
        <position position="486"/>
    </location>
</feature>
<dbReference type="AlphaFoldDB" id="A0A5B8MM45"/>
<dbReference type="GO" id="GO:0030170">
    <property type="term" value="F:pyridoxal phosphate binding"/>
    <property type="evidence" value="ECO:0007669"/>
    <property type="project" value="UniProtKB-UniRule"/>
</dbReference>
<accession>A0A5B8MM45</accession>
<feature type="region of interest" description="Disordered" evidence="5">
    <location>
        <begin position="222"/>
        <end position="244"/>
    </location>
</feature>
<dbReference type="PANTHER" id="PTHR14237:SF80">
    <property type="entry name" value="MOLYBDENUM COFACTOR SULFURASE"/>
    <property type="match status" value="1"/>
</dbReference>
<sequence length="813" mass="88056">MDGVLAGKGGEWWVEVVATVRSWLGLVAGWKGAAMERGKGGRGVASWPEGEEEEGLEASSWRKREFLEGRRGEAYGYGGEIDAMRAAEFSRLKGTVYLDHAGATLYSEVQLRKCLGKLERSVFSNPHSGSSKGGGGSFEAARAATLSMFNTTGEDYYCVFTSGATASLKLVGESFPWSAQSSFLYTKDNHNSVLGVRNYALDQESEAAAVSVSAGSDGRFDIDALGPLSRPSSPGRGRSKRRGGGGKSVNLFAFPAESNFSGVRYNLDVVNELRGRRCRIGGRTIGGGQEWFVLLDAAKACCTSPPDLSKYPADFVAISFYKIFGYPSGLGALLIRKDSAKVLQRKYYGGGTVKVSVAEEDYFRRRDEEDGWEDGTLPFLSLEAVHEGFEQIRKLSFQKIEDHTSALTEYTAREMDAMRHCNGERVCEIYGRHTPGSKDTKAAFEVGQGPVIAFNLMRSDSSYVGYKKVETLGEARGIVLRTGCHCNPGACSGFLGLTPEETRLNFESGHSCWDDKDVMNGKPTGAVRISFGYMSTFEDADSFLEFLRGCFLERQEPLSRDLTGGANGTTTSTTTGELALSGIFVYPIKSCQGFRVRGSWPVSESGLFLDRRWAIADESGAILTQKKVREMTQVSTDVDASRTELVLDAPGMVPLKVSIVGGADSSALRERAGSWLSSFLGRKCRLLETSCDGGNFSNQGGCLLVSEESVRNLLPDDDQEAVSKACMRFRPNFLVKGGAPFQEESWTRVSFGKAVGLEKVRECGRCGMIGRDLLDSLNKKRKNLNFGVLLSLSGGGAAAPQAEVAEGSSVTFS</sequence>
<dbReference type="HAMAP" id="MF_03050">
    <property type="entry name" value="MOCOS"/>
    <property type="match status" value="1"/>
</dbReference>
<reference evidence="7 8" key="1">
    <citation type="submission" date="2018-07" db="EMBL/GenBank/DDBJ databases">
        <title>The complete nuclear genome of the prasinophyte Chloropicon primus (CCMP1205).</title>
        <authorList>
            <person name="Pombert J.-F."/>
            <person name="Otis C."/>
            <person name="Turmel M."/>
            <person name="Lemieux C."/>
        </authorList>
    </citation>
    <scope>NUCLEOTIDE SEQUENCE [LARGE SCALE GENOMIC DNA]</scope>
    <source>
        <strain evidence="7 8">CCMP1205</strain>
    </source>
</reference>
<keyword evidence="3 4" id="KW-0501">Molybdenum cofactor biosynthesis</keyword>
<dbReference type="OrthoDB" id="10264306at2759"/>
<dbReference type="GO" id="GO:0016829">
    <property type="term" value="F:lyase activity"/>
    <property type="evidence" value="ECO:0007669"/>
    <property type="project" value="UniProtKB-UniRule"/>
</dbReference>
<dbReference type="Gene3D" id="3.40.640.10">
    <property type="entry name" value="Type I PLP-dependent aspartate aminotransferase-like (Major domain)"/>
    <property type="match status" value="1"/>
</dbReference>
<dbReference type="InterPro" id="IPR015424">
    <property type="entry name" value="PyrdxlP-dep_Trfase"/>
</dbReference>
<dbReference type="InterPro" id="IPR015421">
    <property type="entry name" value="PyrdxlP-dep_Trfase_major"/>
</dbReference>
<evidence type="ECO:0000259" key="6">
    <source>
        <dbReference type="PROSITE" id="PS51340"/>
    </source>
</evidence>
<dbReference type="Pfam" id="PF03476">
    <property type="entry name" value="MOSC_N"/>
    <property type="match status" value="1"/>
</dbReference>
<dbReference type="GO" id="GO:0008265">
    <property type="term" value="F:molybdenum cofactor sulfurtransferase activity"/>
    <property type="evidence" value="ECO:0007669"/>
    <property type="project" value="UniProtKB-UniRule"/>
</dbReference>
<dbReference type="Proteomes" id="UP000316726">
    <property type="component" value="Chromosome 4"/>
</dbReference>
<dbReference type="SUPFAM" id="SSF141673">
    <property type="entry name" value="MOSC N-terminal domain-like"/>
    <property type="match status" value="1"/>
</dbReference>